<dbReference type="AlphaFoldDB" id="A0A9P4MMK9"/>
<name>A0A9P4MMK9_9PLEO</name>
<keyword evidence="3" id="KW-1185">Reference proteome</keyword>
<dbReference type="EMBL" id="ML994442">
    <property type="protein sequence ID" value="KAF2196221.1"/>
    <property type="molecule type" value="Genomic_DNA"/>
</dbReference>
<feature type="signal peptide" evidence="1">
    <location>
        <begin position="1"/>
        <end position="21"/>
    </location>
</feature>
<reference evidence="2" key="1">
    <citation type="journal article" date="2020" name="Stud. Mycol.">
        <title>101 Dothideomycetes genomes: a test case for predicting lifestyles and emergence of pathogens.</title>
        <authorList>
            <person name="Haridas S."/>
            <person name="Albert R."/>
            <person name="Binder M."/>
            <person name="Bloem J."/>
            <person name="Labutti K."/>
            <person name="Salamov A."/>
            <person name="Andreopoulos B."/>
            <person name="Baker S."/>
            <person name="Barry K."/>
            <person name="Bills G."/>
            <person name="Bluhm B."/>
            <person name="Cannon C."/>
            <person name="Castanera R."/>
            <person name="Culley D."/>
            <person name="Daum C."/>
            <person name="Ezra D."/>
            <person name="Gonzalez J."/>
            <person name="Henrissat B."/>
            <person name="Kuo A."/>
            <person name="Liang C."/>
            <person name="Lipzen A."/>
            <person name="Lutzoni F."/>
            <person name="Magnuson J."/>
            <person name="Mondo S."/>
            <person name="Nolan M."/>
            <person name="Ohm R."/>
            <person name="Pangilinan J."/>
            <person name="Park H.-J."/>
            <person name="Ramirez L."/>
            <person name="Alfaro M."/>
            <person name="Sun H."/>
            <person name="Tritt A."/>
            <person name="Yoshinaga Y."/>
            <person name="Zwiers L.-H."/>
            <person name="Turgeon B."/>
            <person name="Goodwin S."/>
            <person name="Spatafora J."/>
            <person name="Crous P."/>
            <person name="Grigoriev I."/>
        </authorList>
    </citation>
    <scope>NUCLEOTIDE SEQUENCE</scope>
    <source>
        <strain evidence="2">ATCC 74209</strain>
    </source>
</reference>
<dbReference type="OrthoDB" id="3764614at2759"/>
<gene>
    <name evidence="2" type="ORF">GQ43DRAFT_269030</name>
</gene>
<feature type="chain" id="PRO_5040314612" evidence="1">
    <location>
        <begin position="22"/>
        <end position="246"/>
    </location>
</feature>
<sequence>MKTIFWYSVLSSFIHNSVVSATQGILHCPEQLGGDIQACVAKLCGGQDSKNGGHCINKVANQPACSCSLSRNQTAIAGPALTTVVATHSGKAVTATYALATLTSYSNLRQSITTTVTLAPTASDAPAATAAVAVFAGGVAWYLAALVGEEAAATIIKPPSDAGDHPDDKTCPSNKHSCSDCAGTLGICVTPDGGCACENKKCPDKKPSCSAKGCAGVNKKCTLGDVKDCAYAFLCQLWRGRQEQQG</sequence>
<evidence type="ECO:0000313" key="3">
    <source>
        <dbReference type="Proteomes" id="UP000799536"/>
    </source>
</evidence>
<comment type="caution">
    <text evidence="2">The sequence shown here is derived from an EMBL/GenBank/DDBJ whole genome shotgun (WGS) entry which is preliminary data.</text>
</comment>
<dbReference type="Proteomes" id="UP000799536">
    <property type="component" value="Unassembled WGS sequence"/>
</dbReference>
<proteinExistence type="predicted"/>
<keyword evidence="1" id="KW-0732">Signal</keyword>
<protein>
    <submittedName>
        <fullName evidence="2">Uncharacterized protein</fullName>
    </submittedName>
</protein>
<evidence type="ECO:0000256" key="1">
    <source>
        <dbReference type="SAM" id="SignalP"/>
    </source>
</evidence>
<accession>A0A9P4MMK9</accession>
<organism evidence="2 3">
    <name type="scientific">Delitschia confertaspora ATCC 74209</name>
    <dbReference type="NCBI Taxonomy" id="1513339"/>
    <lineage>
        <taxon>Eukaryota</taxon>
        <taxon>Fungi</taxon>
        <taxon>Dikarya</taxon>
        <taxon>Ascomycota</taxon>
        <taxon>Pezizomycotina</taxon>
        <taxon>Dothideomycetes</taxon>
        <taxon>Pleosporomycetidae</taxon>
        <taxon>Pleosporales</taxon>
        <taxon>Delitschiaceae</taxon>
        <taxon>Delitschia</taxon>
    </lineage>
</organism>
<evidence type="ECO:0000313" key="2">
    <source>
        <dbReference type="EMBL" id="KAF2196221.1"/>
    </source>
</evidence>